<dbReference type="AlphaFoldDB" id="A0A839QTY0"/>
<dbReference type="CDD" id="cd14750">
    <property type="entry name" value="PBP2_TMBP"/>
    <property type="match status" value="1"/>
</dbReference>
<evidence type="ECO:0000313" key="7">
    <source>
        <dbReference type="Proteomes" id="UP000568050"/>
    </source>
</evidence>
<keyword evidence="7" id="KW-1185">Reference proteome</keyword>
<evidence type="ECO:0000256" key="1">
    <source>
        <dbReference type="ARBA" id="ARBA00008520"/>
    </source>
</evidence>
<organism evidence="5 7">
    <name type="scientific">Helcobacillus massiliensis</name>
    <dbReference type="NCBI Taxonomy" id="521392"/>
    <lineage>
        <taxon>Bacteria</taxon>
        <taxon>Bacillati</taxon>
        <taxon>Actinomycetota</taxon>
        <taxon>Actinomycetes</taxon>
        <taxon>Micrococcales</taxon>
        <taxon>Dermabacteraceae</taxon>
        <taxon>Helcobacillus</taxon>
    </lineage>
</organism>
<dbReference type="Pfam" id="PF01547">
    <property type="entry name" value="SBP_bac_1"/>
    <property type="match status" value="1"/>
</dbReference>
<comment type="similarity">
    <text evidence="1">Belongs to the bacterial solute-binding protein 1 family.</text>
</comment>
<evidence type="ECO:0000256" key="3">
    <source>
        <dbReference type="ARBA" id="ARBA00022729"/>
    </source>
</evidence>
<reference evidence="5 7" key="1">
    <citation type="submission" date="2020-08" db="EMBL/GenBank/DDBJ databases">
        <title>Sequencing the genomes of 1000 actinobacteria strains.</title>
        <authorList>
            <person name="Klenk H.-P."/>
        </authorList>
    </citation>
    <scope>NUCLEOTIDE SEQUENCE [LARGE SCALE GENOMIC DNA]</scope>
    <source>
        <strain evidence="5 7">DSM 23040</strain>
    </source>
</reference>
<dbReference type="PANTHER" id="PTHR30061:SF50">
    <property type="entry name" value="MALTOSE_MALTODEXTRIN-BINDING PERIPLASMIC PROTEIN"/>
    <property type="match status" value="1"/>
</dbReference>
<accession>A0A839QTY0</accession>
<dbReference type="InterPro" id="IPR006311">
    <property type="entry name" value="TAT_signal"/>
</dbReference>
<dbReference type="GO" id="GO:0015768">
    <property type="term" value="P:maltose transport"/>
    <property type="evidence" value="ECO:0007669"/>
    <property type="project" value="TreeGrafter"/>
</dbReference>
<dbReference type="GO" id="GO:0055052">
    <property type="term" value="C:ATP-binding cassette (ABC) transporter complex, substrate-binding subunit-containing"/>
    <property type="evidence" value="ECO:0007669"/>
    <property type="project" value="TreeGrafter"/>
</dbReference>
<dbReference type="SUPFAM" id="SSF53850">
    <property type="entry name" value="Periplasmic binding protein-like II"/>
    <property type="match status" value="1"/>
</dbReference>
<dbReference type="InterPro" id="IPR006059">
    <property type="entry name" value="SBP"/>
</dbReference>
<protein>
    <submittedName>
        <fullName evidence="5">Multiple sugar transport system substrate-binding protein</fullName>
    </submittedName>
</protein>
<keyword evidence="5" id="KW-0762">Sugar transport</keyword>
<dbReference type="Gene3D" id="3.40.190.10">
    <property type="entry name" value="Periplasmic binding protein-like II"/>
    <property type="match status" value="2"/>
</dbReference>
<gene>
    <name evidence="5" type="ORF">FHX50_001381</name>
    <name evidence="6" type="ORF">FHX50_002080</name>
</gene>
<dbReference type="Proteomes" id="UP000568050">
    <property type="component" value="Unassembled WGS sequence"/>
</dbReference>
<evidence type="ECO:0000313" key="5">
    <source>
        <dbReference type="EMBL" id="MBB3023098.1"/>
    </source>
</evidence>
<evidence type="ECO:0000313" key="6">
    <source>
        <dbReference type="EMBL" id="MBB3023779.1"/>
    </source>
</evidence>
<sequence length="439" mass="47251">MSSGFTPSRRGVLAAGTAGAAALGLAACGGDKSSSGGAEPAQGNFDERGPITFATGKDTSGKLKEFLEKWNSQHPDEKVTLSELPESADEQRAQFINNAQAKSDAFTVLGLDVVWTAEFAAQQWVVELPEDKFPLKELIPATVETGRYFKKLYAVPFTTNAELLFYRKDLLSAAGTEEAPKSFEEMYQLIDEIRKSPDGKDTLGFGSQYSKYEGLTVQLTGLAKSAGGALFDDQGKPTVNTPDVIAGVQAVRDGFDSKHIPKEALTYKEEESRQAFQDGKLAFLQNWPYVWELAQNEDGSSSVNGKIDVAPIPGVGDKPGSSTLGGLNYAISAFGKNQGTAVDFIAFMAAEEQQKEWAIATAQAPASAAVYEDEEVLKKFPFFPTLKEAIDGGTPRPQVVKYGDVTQAIQEAGYAVFSGEKEAKAAMDELQKQLESLES</sequence>
<dbReference type="GO" id="GO:0042956">
    <property type="term" value="P:maltodextrin transmembrane transport"/>
    <property type="evidence" value="ECO:0007669"/>
    <property type="project" value="TreeGrafter"/>
</dbReference>
<dbReference type="EMBL" id="JACHWP010000002">
    <property type="protein sequence ID" value="MBB3023098.1"/>
    <property type="molecule type" value="Genomic_DNA"/>
</dbReference>
<name>A0A839QTY0_9MICO</name>
<comment type="caution">
    <text evidence="5">The sequence shown here is derived from an EMBL/GenBank/DDBJ whole genome shotgun (WGS) entry which is preliminary data.</text>
</comment>
<feature type="region of interest" description="Disordered" evidence="4">
    <location>
        <begin position="28"/>
        <end position="54"/>
    </location>
</feature>
<dbReference type="GO" id="GO:1901982">
    <property type="term" value="F:maltose binding"/>
    <property type="evidence" value="ECO:0007669"/>
    <property type="project" value="TreeGrafter"/>
</dbReference>
<dbReference type="PANTHER" id="PTHR30061">
    <property type="entry name" value="MALTOSE-BINDING PERIPLASMIC PROTEIN"/>
    <property type="match status" value="1"/>
</dbReference>
<proteinExistence type="inferred from homology"/>
<dbReference type="PROSITE" id="PS51318">
    <property type="entry name" value="TAT"/>
    <property type="match status" value="1"/>
</dbReference>
<dbReference type="EMBL" id="JACHWP010000011">
    <property type="protein sequence ID" value="MBB3023779.1"/>
    <property type="molecule type" value="Genomic_DNA"/>
</dbReference>
<evidence type="ECO:0000256" key="2">
    <source>
        <dbReference type="ARBA" id="ARBA00022448"/>
    </source>
</evidence>
<dbReference type="RefSeq" id="WP_183375896.1">
    <property type="nucleotide sequence ID" value="NZ_CBCSFZ010000001.1"/>
</dbReference>
<keyword evidence="3" id="KW-0732">Signal</keyword>
<evidence type="ECO:0000256" key="4">
    <source>
        <dbReference type="SAM" id="MobiDB-lite"/>
    </source>
</evidence>
<keyword evidence="2" id="KW-0813">Transport</keyword>